<sequence>MVYNPDPRTRDEETVFVNPRIISFSDDKDWQVLGEREEEEDDGVRRPKVVCHSLGVGLEDLVRQSFGKDPRERSAARVGGGGGAGTYPYALLVSKLSRIQLSEFKPCSARACTFIKIFGSGMVPTTFDRSWEDAPWCSPWFAMETPITAGSASTSWNPVARPSPCGRCSRSATEKQPDIALSTRCTTLAPVMLMFGASVAGGFPRSFTIGCCLPGRTSTQLCE</sequence>
<organism evidence="1 2">
    <name type="scientific">Symbiodinium necroappetens</name>
    <dbReference type="NCBI Taxonomy" id="1628268"/>
    <lineage>
        <taxon>Eukaryota</taxon>
        <taxon>Sar</taxon>
        <taxon>Alveolata</taxon>
        <taxon>Dinophyceae</taxon>
        <taxon>Suessiales</taxon>
        <taxon>Symbiodiniaceae</taxon>
        <taxon>Symbiodinium</taxon>
    </lineage>
</organism>
<dbReference type="AlphaFoldDB" id="A0A813C5U2"/>
<gene>
    <name evidence="1" type="primary">PDF1B</name>
    <name evidence="1" type="ORF">SNEC2469_LOCUS33136</name>
</gene>
<name>A0A813C5U2_9DINO</name>
<proteinExistence type="predicted"/>
<dbReference type="Proteomes" id="UP000601435">
    <property type="component" value="Unassembled WGS sequence"/>
</dbReference>
<comment type="caution">
    <text evidence="1">The sequence shown here is derived from an EMBL/GenBank/DDBJ whole genome shotgun (WGS) entry which is preliminary data.</text>
</comment>
<reference evidence="1" key="1">
    <citation type="submission" date="2021-02" db="EMBL/GenBank/DDBJ databases">
        <authorList>
            <person name="Dougan E. K."/>
            <person name="Rhodes N."/>
            <person name="Thang M."/>
            <person name="Chan C."/>
        </authorList>
    </citation>
    <scope>NUCLEOTIDE SEQUENCE</scope>
</reference>
<protein>
    <submittedName>
        <fullName evidence="1">PDF1B protein</fullName>
    </submittedName>
</protein>
<accession>A0A813C5U2</accession>
<keyword evidence="2" id="KW-1185">Reference proteome</keyword>
<evidence type="ECO:0000313" key="2">
    <source>
        <dbReference type="Proteomes" id="UP000601435"/>
    </source>
</evidence>
<dbReference type="OrthoDB" id="425560at2759"/>
<evidence type="ECO:0000313" key="1">
    <source>
        <dbReference type="EMBL" id="CAE7938394.1"/>
    </source>
</evidence>
<dbReference type="EMBL" id="CAJNJA010086252">
    <property type="protein sequence ID" value="CAE7938394.1"/>
    <property type="molecule type" value="Genomic_DNA"/>
</dbReference>